<dbReference type="EMBL" id="BDOR01000016">
    <property type="protein sequence ID" value="GBF02866.1"/>
    <property type="molecule type" value="Genomic_DNA"/>
</dbReference>
<dbReference type="PANTHER" id="PTHR36303:SF1">
    <property type="entry name" value="2',3'-CYCLIC-NUCLEOTIDE 2'-PHOSPHODIESTERASE"/>
    <property type="match status" value="1"/>
</dbReference>
<dbReference type="Proteomes" id="UP000292648">
    <property type="component" value="Unassembled WGS sequence"/>
</dbReference>
<dbReference type="FunFam" id="3.60.21.10:FF:000016">
    <property type="entry name" value="Putative metallophosphoesterase"/>
    <property type="match status" value="1"/>
</dbReference>
<evidence type="ECO:0000256" key="1">
    <source>
        <dbReference type="ARBA" id="ARBA00001965"/>
    </source>
</evidence>
<sequence length="268" mass="29627">MRILFVGDVMGNVGQTAVTTYLPKLKRRYKPQVTIVNGENATRGRGINQEVYKDILTAGADVITMGNHTWDNNEIFDFINGAKKLIRPLNFPPATTPGVGYTIVKVNTVKLAVINLQGNVFMGQNLADPFTTVQPLVTQLREETPNIFIDFHAETTSEKEAMAWYLDGQVSAVVGTHTHVQTSDERVLPDGTAFLSDVGFTGPYNGILGMTRENVIQRFLEQMPTRFNVQEDSPAVLSGCVIDIDGQSGRAKKIARILINPDHPYFDD</sequence>
<feature type="binding site" evidence="7">
    <location>
        <position position="177"/>
    </location>
    <ligand>
        <name>Fe cation</name>
        <dbReference type="ChEBI" id="CHEBI:24875"/>
        <label>2</label>
    </ligand>
</feature>
<evidence type="ECO:0000256" key="2">
    <source>
        <dbReference type="ARBA" id="ARBA00022723"/>
    </source>
</evidence>
<dbReference type="PIRSF" id="PIRSF004789">
    <property type="entry name" value="DR1281"/>
    <property type="match status" value="1"/>
</dbReference>
<comment type="similarity">
    <text evidence="5">Belongs to the YmdB-like family.</text>
</comment>
<dbReference type="eggNOG" id="COG1692">
    <property type="taxonomic scope" value="Bacteria"/>
</dbReference>
<feature type="binding site" evidence="7">
    <location>
        <position position="39"/>
    </location>
    <ligand>
        <name>Fe cation</name>
        <dbReference type="ChEBI" id="CHEBI:24875"/>
        <label>1</label>
    </ligand>
</feature>
<dbReference type="GO" id="GO:0046872">
    <property type="term" value="F:metal ion binding"/>
    <property type="evidence" value="ECO:0007669"/>
    <property type="project" value="UniProtKB-KW"/>
</dbReference>
<dbReference type="CDD" id="cd07382">
    <property type="entry name" value="MPP_DR1281"/>
    <property type="match status" value="1"/>
</dbReference>
<evidence type="ECO:0000256" key="3">
    <source>
        <dbReference type="ARBA" id="ARBA00022801"/>
    </source>
</evidence>
<dbReference type="EMBL" id="CP032744">
    <property type="protein sequence ID" value="AYJ39132.1"/>
    <property type="molecule type" value="Genomic_DNA"/>
</dbReference>
<feature type="binding site" evidence="7">
    <location>
        <position position="39"/>
    </location>
    <ligand>
        <name>Fe cation</name>
        <dbReference type="ChEBI" id="CHEBI:24875"/>
        <label>2</label>
    </ligand>
</feature>
<name>A0A098R219_9LACO</name>
<keyword evidence="4" id="KW-0408">Iron</keyword>
<organism evidence="10 13">
    <name type="scientific">Lactiplantibacillus paraplantarum</name>
    <dbReference type="NCBI Taxonomy" id="60520"/>
    <lineage>
        <taxon>Bacteria</taxon>
        <taxon>Bacillati</taxon>
        <taxon>Bacillota</taxon>
        <taxon>Bacilli</taxon>
        <taxon>Lactobacillales</taxon>
        <taxon>Lactobacillaceae</taxon>
        <taxon>Lactiplantibacillus</taxon>
    </lineage>
</organism>
<evidence type="ECO:0000256" key="4">
    <source>
        <dbReference type="ARBA" id="ARBA00023004"/>
    </source>
</evidence>
<evidence type="ECO:0000313" key="8">
    <source>
        <dbReference type="EMBL" id="AYJ39132.1"/>
    </source>
</evidence>
<dbReference type="GeneID" id="79807785"/>
<dbReference type="Proteomes" id="UP000277896">
    <property type="component" value="Chromosome"/>
</dbReference>
<reference evidence="8 12" key="2">
    <citation type="submission" date="2018-10" db="EMBL/GenBank/DDBJ databases">
        <title>Genome seuquencing of Lactobacillus species.</title>
        <authorList>
            <person name="Baek C."/>
            <person name="Yi H."/>
        </authorList>
    </citation>
    <scope>NUCLEOTIDE SEQUENCE [LARGE SCALE GENOMIC DNA]</scope>
    <source>
        <strain evidence="8 12">DSM 10667</strain>
    </source>
</reference>
<dbReference type="NCBIfam" id="TIGR00282">
    <property type="entry name" value="TIGR00282 family metallophosphoesterase"/>
    <property type="match status" value="1"/>
</dbReference>
<feature type="binding site" evidence="7">
    <location>
        <position position="67"/>
    </location>
    <ligand>
        <name>Fe cation</name>
        <dbReference type="ChEBI" id="CHEBI:24875"/>
        <label>2</label>
    </ligand>
</feature>
<evidence type="ECO:0000313" key="9">
    <source>
        <dbReference type="EMBL" id="GBF02866.1"/>
    </source>
</evidence>
<keyword evidence="11" id="KW-1185">Reference proteome</keyword>
<reference evidence="10 13" key="3">
    <citation type="submission" date="2019-01" db="EMBL/GenBank/DDBJ databases">
        <title>Draft genome sequence of Lactobacillus paraplantarum OSY-TC318, a Producer of the novel lantibiotic Paraplantaracin TC318.</title>
        <authorList>
            <person name="Hussein W.E."/>
            <person name="Huang E."/>
            <person name="Yousef A.E."/>
        </authorList>
    </citation>
    <scope>NUCLEOTIDE SEQUENCE [LARGE SCALE GENOMIC DNA]</scope>
    <source>
        <strain evidence="10 13">OSY-TC318</strain>
    </source>
</reference>
<keyword evidence="3" id="KW-0378">Hydrolase</keyword>
<feature type="binding site" evidence="7">
    <location>
        <position position="8"/>
    </location>
    <ligand>
        <name>Fe cation</name>
        <dbReference type="ChEBI" id="CHEBI:24875"/>
        <label>1</label>
    </ligand>
</feature>
<evidence type="ECO:0000256" key="6">
    <source>
        <dbReference type="PIRSR" id="PIRSR004789-50"/>
    </source>
</evidence>
<evidence type="ECO:0000313" key="10">
    <source>
        <dbReference type="EMBL" id="TBX41406.1"/>
    </source>
</evidence>
<proteinExistence type="inferred from homology"/>
<evidence type="ECO:0000256" key="5">
    <source>
        <dbReference type="ARBA" id="ARBA00061401"/>
    </source>
</evidence>
<feature type="binding site" evidence="7">
    <location>
        <position position="179"/>
    </location>
    <ligand>
        <name>Fe cation</name>
        <dbReference type="ChEBI" id="CHEBI:24875"/>
        <label>1</label>
    </ligand>
</feature>
<feature type="binding site" evidence="7">
    <location>
        <position position="40"/>
    </location>
    <ligand>
        <name>Fe cation</name>
        <dbReference type="ChEBI" id="CHEBI:24875"/>
        <label>1</label>
    </ligand>
</feature>
<dbReference type="SUPFAM" id="SSF56300">
    <property type="entry name" value="Metallo-dependent phosphatases"/>
    <property type="match status" value="1"/>
</dbReference>
<dbReference type="EMBL" id="SEHH01000066">
    <property type="protein sequence ID" value="TBX41406.1"/>
    <property type="molecule type" value="Genomic_DNA"/>
</dbReference>
<dbReference type="AlphaFoldDB" id="A0A098R219"/>
<dbReference type="InterPro" id="IPR029052">
    <property type="entry name" value="Metallo-depent_PP-like"/>
</dbReference>
<dbReference type="Pfam" id="PF13277">
    <property type="entry name" value="YmdB"/>
    <property type="match status" value="1"/>
</dbReference>
<dbReference type="KEGG" id="lpx:ASU28_09960"/>
<dbReference type="Proteomes" id="UP000236162">
    <property type="component" value="Unassembled WGS sequence"/>
</dbReference>
<accession>A0A098R219</accession>
<dbReference type="Gene3D" id="3.60.21.10">
    <property type="match status" value="1"/>
</dbReference>
<gene>
    <name evidence="10" type="ORF">EUZ87_09735</name>
    <name evidence="8" type="ORF">LP667_10120</name>
    <name evidence="9" type="ORF">LPPLD21_02418</name>
</gene>
<dbReference type="GO" id="GO:0004113">
    <property type="term" value="F:2',3'-cyclic-nucleotide 3'-phosphodiesterase activity"/>
    <property type="evidence" value="ECO:0007669"/>
    <property type="project" value="TreeGrafter"/>
</dbReference>
<dbReference type="RefSeq" id="WP_021732543.1">
    <property type="nucleotide sequence ID" value="NZ_AVAI01000156.1"/>
</dbReference>
<comment type="cofactor">
    <cofactor evidence="1">
        <name>Fe(3+)</name>
        <dbReference type="ChEBI" id="CHEBI:29034"/>
    </cofactor>
</comment>
<dbReference type="PANTHER" id="PTHR36303">
    <property type="entry name" value="2',3'-CYCLIC-NUCLEOTIDE 2'-PHOSPHODIESTERASE"/>
    <property type="match status" value="1"/>
</dbReference>
<dbReference type="HOGENOM" id="CLU_068238_0_0_9"/>
<feature type="active site" description="Proton donor" evidence="6">
    <location>
        <position position="68"/>
    </location>
</feature>
<feature type="binding site" evidence="7">
    <location>
        <position position="152"/>
    </location>
    <ligand>
        <name>Fe cation</name>
        <dbReference type="ChEBI" id="CHEBI:24875"/>
        <label>2</label>
    </ligand>
</feature>
<reference evidence="9 11" key="1">
    <citation type="submission" date="2017-04" db="EMBL/GenBank/DDBJ databases">
        <title>In vitro and in silico characterization of Lactobacillus paraplantarum D2-1, a starter culture for soymilk fermentation.</title>
        <authorList>
            <person name="Endo A."/>
            <person name="Sasaki F."/>
            <person name="Maeno S."/>
            <person name="Kanesaki Y."/>
            <person name="Kubota E."/>
            <person name="Torres G.A."/>
            <person name="Tomita S."/>
            <person name="Nakagawa J."/>
        </authorList>
    </citation>
    <scope>NUCLEOTIDE SEQUENCE [LARGE SCALE GENOMIC DNA]</scope>
    <source>
        <strain evidence="9 11">D2-1</strain>
    </source>
</reference>
<evidence type="ECO:0000313" key="11">
    <source>
        <dbReference type="Proteomes" id="UP000236162"/>
    </source>
</evidence>
<dbReference type="InterPro" id="IPR005235">
    <property type="entry name" value="YmdB-like"/>
</dbReference>
<evidence type="ECO:0000313" key="12">
    <source>
        <dbReference type="Proteomes" id="UP000277896"/>
    </source>
</evidence>
<evidence type="ECO:0000313" key="13">
    <source>
        <dbReference type="Proteomes" id="UP000292648"/>
    </source>
</evidence>
<keyword evidence="2 7" id="KW-0479">Metal-binding</keyword>
<evidence type="ECO:0000256" key="7">
    <source>
        <dbReference type="PIRSR" id="PIRSR004789-51"/>
    </source>
</evidence>
<protein>
    <submittedName>
        <fullName evidence="9 10">Metallophosphoesterase</fullName>
    </submittedName>
</protein>